<name>A0A9K3LVV4_9STRA</name>
<evidence type="ECO:0000313" key="3">
    <source>
        <dbReference type="EMBL" id="KAG7369473.1"/>
    </source>
</evidence>
<gene>
    <name evidence="3" type="ORF">IV203_027219</name>
</gene>
<evidence type="ECO:0000259" key="2">
    <source>
        <dbReference type="Pfam" id="PF20710"/>
    </source>
</evidence>
<dbReference type="Pfam" id="PF20710">
    <property type="entry name" value="DUF6824"/>
    <property type="match status" value="1"/>
</dbReference>
<evidence type="ECO:0000313" key="4">
    <source>
        <dbReference type="Proteomes" id="UP000693970"/>
    </source>
</evidence>
<comment type="caution">
    <text evidence="3">The sequence shown here is derived from an EMBL/GenBank/DDBJ whole genome shotgun (WGS) entry which is preliminary data.</text>
</comment>
<feature type="region of interest" description="Disordered" evidence="1">
    <location>
        <begin position="247"/>
        <end position="266"/>
    </location>
</feature>
<proteinExistence type="predicted"/>
<feature type="compositionally biased region" description="Low complexity" evidence="1">
    <location>
        <begin position="249"/>
        <end position="261"/>
    </location>
</feature>
<protein>
    <recommendedName>
        <fullName evidence="2">DUF6824 domain-containing protein</fullName>
    </recommendedName>
</protein>
<keyword evidence="4" id="KW-1185">Reference proteome</keyword>
<reference evidence="3" key="1">
    <citation type="journal article" date="2021" name="Sci. Rep.">
        <title>Diploid genomic architecture of Nitzschia inconspicua, an elite biomass production diatom.</title>
        <authorList>
            <person name="Oliver A."/>
            <person name="Podell S."/>
            <person name="Pinowska A."/>
            <person name="Traller J.C."/>
            <person name="Smith S.R."/>
            <person name="McClure R."/>
            <person name="Beliaev A."/>
            <person name="Bohutskyi P."/>
            <person name="Hill E.A."/>
            <person name="Rabines A."/>
            <person name="Zheng H."/>
            <person name="Allen L.Z."/>
            <person name="Kuo A."/>
            <person name="Grigoriev I.V."/>
            <person name="Allen A.E."/>
            <person name="Hazlebeck D."/>
            <person name="Allen E.E."/>
        </authorList>
    </citation>
    <scope>NUCLEOTIDE SEQUENCE</scope>
    <source>
        <strain evidence="3">Hildebrandi</strain>
    </source>
</reference>
<reference evidence="3" key="2">
    <citation type="submission" date="2021-04" db="EMBL/GenBank/DDBJ databases">
        <authorList>
            <person name="Podell S."/>
        </authorList>
    </citation>
    <scope>NUCLEOTIDE SEQUENCE</scope>
    <source>
        <strain evidence="3">Hildebrandi</strain>
    </source>
</reference>
<feature type="domain" description="DUF6824" evidence="2">
    <location>
        <begin position="11"/>
        <end position="130"/>
    </location>
</feature>
<dbReference type="Proteomes" id="UP000693970">
    <property type="component" value="Unassembled WGS sequence"/>
</dbReference>
<dbReference type="EMBL" id="JAGRRH010000005">
    <property type="protein sequence ID" value="KAG7369473.1"/>
    <property type="molecule type" value="Genomic_DNA"/>
</dbReference>
<dbReference type="AlphaFoldDB" id="A0A9K3LVV4"/>
<organism evidence="3 4">
    <name type="scientific">Nitzschia inconspicua</name>
    <dbReference type="NCBI Taxonomy" id="303405"/>
    <lineage>
        <taxon>Eukaryota</taxon>
        <taxon>Sar</taxon>
        <taxon>Stramenopiles</taxon>
        <taxon>Ochrophyta</taxon>
        <taxon>Bacillariophyta</taxon>
        <taxon>Bacillariophyceae</taxon>
        <taxon>Bacillariophycidae</taxon>
        <taxon>Bacillariales</taxon>
        <taxon>Bacillariaceae</taxon>
        <taxon>Nitzschia</taxon>
    </lineage>
</organism>
<accession>A0A9K3LVV4</accession>
<evidence type="ECO:0000256" key="1">
    <source>
        <dbReference type="SAM" id="MobiDB-lite"/>
    </source>
</evidence>
<dbReference type="InterPro" id="IPR049227">
    <property type="entry name" value="DUF6824"/>
</dbReference>
<sequence length="340" mass="36748">MILKEGLSVDDVLLGRGTGSNDHDGNVRFRAVVRQVLRESLASSCFNQDSCINRAVCSKSSMAATVLSIVHGRGGKFVRKASKVEIDAYLEERVHHAASTYADEKMVSPSSWYAVVPRQVALEKAKQSFRHQKRVLRAEGEPAIKVAKEAVAATNHFGKVQNSSCAGTSASDTCLSNLNASHVLKVVQMQSGAESEQQMNSKSLSQYFMKHTGCSLVPRLGNPMLPPPTTGTNDSLAMWSNLFSGNAAPSSPSTSSSSTPSVLGQSAPVPDVSTHLWNKASPPFSLLDLASTLCTNALHRALKQNEEHHHQRQQQQQQRLQERQVALFILMAAAAVEAST</sequence>